<feature type="compositionally biased region" description="Low complexity" evidence="1">
    <location>
        <begin position="55"/>
        <end position="64"/>
    </location>
</feature>
<proteinExistence type="predicted"/>
<feature type="region of interest" description="Disordered" evidence="1">
    <location>
        <begin position="1"/>
        <end position="99"/>
    </location>
</feature>
<keyword evidence="3" id="KW-1185">Reference proteome</keyword>
<dbReference type="EMBL" id="RIBZ01000588">
    <property type="protein sequence ID" value="RNG09440.1"/>
    <property type="molecule type" value="Genomic_DNA"/>
</dbReference>
<organism evidence="2 3">
    <name type="scientific">Streptomyces botrytidirepellens</name>
    <dbReference type="NCBI Taxonomy" id="2486417"/>
    <lineage>
        <taxon>Bacteria</taxon>
        <taxon>Bacillati</taxon>
        <taxon>Actinomycetota</taxon>
        <taxon>Actinomycetes</taxon>
        <taxon>Kitasatosporales</taxon>
        <taxon>Streptomycetaceae</taxon>
        <taxon>Streptomyces</taxon>
    </lineage>
</organism>
<evidence type="ECO:0000313" key="2">
    <source>
        <dbReference type="EMBL" id="RNG09440.1"/>
    </source>
</evidence>
<gene>
    <name evidence="2" type="ORF">EEJ42_33250</name>
</gene>
<feature type="compositionally biased region" description="Low complexity" evidence="1">
    <location>
        <begin position="19"/>
        <end position="33"/>
    </location>
</feature>
<evidence type="ECO:0000313" key="3">
    <source>
        <dbReference type="Proteomes" id="UP000275401"/>
    </source>
</evidence>
<dbReference type="AlphaFoldDB" id="A0A3M8UW09"/>
<dbReference type="Proteomes" id="UP000275401">
    <property type="component" value="Unassembled WGS sequence"/>
</dbReference>
<name>A0A3M8UW09_9ACTN</name>
<protein>
    <submittedName>
        <fullName evidence="2">Uncharacterized protein</fullName>
    </submittedName>
</protein>
<accession>A0A3M8UW09</accession>
<comment type="caution">
    <text evidence="2">The sequence shown here is derived from an EMBL/GenBank/DDBJ whole genome shotgun (WGS) entry which is preliminary data.</text>
</comment>
<reference evidence="2 3" key="1">
    <citation type="submission" date="2018-11" db="EMBL/GenBank/DDBJ databases">
        <title>The Potential of Streptomyces as Biocontrol Agents against the Tomato grey mould, Botrytis cinerea (Gray mold) Frontiers in Microbiology.</title>
        <authorList>
            <person name="Li D."/>
        </authorList>
    </citation>
    <scope>NUCLEOTIDE SEQUENCE [LARGE SCALE GENOMIC DNA]</scope>
    <source>
        <strain evidence="2 3">NEAU-LD23</strain>
    </source>
</reference>
<feature type="non-terminal residue" evidence="2">
    <location>
        <position position="99"/>
    </location>
</feature>
<sequence length="99" mass="9590">MEASAVVDPSLQTDAASRTDPSSQTTDPSSQTDAPSQTDASSGIPAQGHGGGRRPVGAGPAGACRRVRPGGGRRARGGRSRCDPGAGAVDRAGGHAAAG</sequence>
<feature type="compositionally biased region" description="Basic residues" evidence="1">
    <location>
        <begin position="65"/>
        <end position="79"/>
    </location>
</feature>
<evidence type="ECO:0000256" key="1">
    <source>
        <dbReference type="SAM" id="MobiDB-lite"/>
    </source>
</evidence>